<dbReference type="EMBL" id="CP001807">
    <property type="protein sequence ID" value="ACY47372.1"/>
    <property type="molecule type" value="Genomic_DNA"/>
</dbReference>
<comment type="similarity">
    <text evidence="3">Belongs to the aldolase class II family. AraD/FucA subfamily.</text>
</comment>
<proteinExistence type="inferred from homology"/>
<dbReference type="NCBIfam" id="NF006047">
    <property type="entry name" value="PRK08193.1"/>
    <property type="match status" value="1"/>
</dbReference>
<evidence type="ECO:0000256" key="4">
    <source>
        <dbReference type="ARBA" id="ARBA00013186"/>
    </source>
</evidence>
<dbReference type="EC" id="5.1.3.4" evidence="4"/>
<evidence type="ECO:0000313" key="10">
    <source>
        <dbReference type="EMBL" id="ACY47372.1"/>
    </source>
</evidence>
<dbReference type="HOGENOM" id="CLU_006033_5_0_10"/>
<comment type="catalytic activity">
    <reaction evidence="1">
        <text>L-ribulose 5-phosphate = D-xylulose 5-phosphate</text>
        <dbReference type="Rhea" id="RHEA:22368"/>
        <dbReference type="ChEBI" id="CHEBI:57737"/>
        <dbReference type="ChEBI" id="CHEBI:58226"/>
        <dbReference type="EC" id="5.1.3.4"/>
    </reaction>
</comment>
<dbReference type="GO" id="GO:0019323">
    <property type="term" value="P:pentose catabolic process"/>
    <property type="evidence" value="ECO:0007669"/>
    <property type="project" value="TreeGrafter"/>
</dbReference>
<dbReference type="Pfam" id="PF00596">
    <property type="entry name" value="Aldolase_II"/>
    <property type="match status" value="1"/>
</dbReference>
<protein>
    <recommendedName>
        <fullName evidence="4">L-ribulose-5-phosphate 4-epimerase</fullName>
        <ecNumber evidence="4">5.1.3.4</ecNumber>
    </recommendedName>
</protein>
<name>D0MES2_RHOM4</name>
<evidence type="ECO:0000256" key="7">
    <source>
        <dbReference type="ARBA" id="ARBA00023235"/>
    </source>
</evidence>
<dbReference type="RefSeq" id="WP_012842984.1">
    <property type="nucleotide sequence ID" value="NC_013501.1"/>
</dbReference>
<dbReference type="eggNOG" id="COG0235">
    <property type="taxonomic scope" value="Bacteria"/>
</dbReference>
<dbReference type="GO" id="GO:0016832">
    <property type="term" value="F:aldehyde-lyase activity"/>
    <property type="evidence" value="ECO:0007669"/>
    <property type="project" value="TreeGrafter"/>
</dbReference>
<dbReference type="OrthoDB" id="9786287at2"/>
<accession>D0MES2</accession>
<dbReference type="InterPro" id="IPR036409">
    <property type="entry name" value="Aldolase_II/adducin_N_sf"/>
</dbReference>
<dbReference type="PANTHER" id="PTHR22789">
    <property type="entry name" value="FUCULOSE PHOSPHATE ALDOLASE"/>
    <property type="match status" value="1"/>
</dbReference>
<dbReference type="SUPFAM" id="SSF53639">
    <property type="entry name" value="AraD/HMP-PK domain-like"/>
    <property type="match status" value="1"/>
</dbReference>
<keyword evidence="11" id="KW-1185">Reference proteome</keyword>
<dbReference type="GO" id="GO:0046872">
    <property type="term" value="F:metal ion binding"/>
    <property type="evidence" value="ECO:0007669"/>
    <property type="project" value="UniProtKB-KW"/>
</dbReference>
<dbReference type="FunFam" id="3.40.225.10:FF:000001">
    <property type="entry name" value="L-ribulose-5-phosphate 4-epimerase UlaF"/>
    <property type="match status" value="1"/>
</dbReference>
<dbReference type="Proteomes" id="UP000002221">
    <property type="component" value="Chromosome"/>
</dbReference>
<dbReference type="GO" id="GO:0008742">
    <property type="term" value="F:L-ribulose-phosphate 4-epimerase activity"/>
    <property type="evidence" value="ECO:0007669"/>
    <property type="project" value="UniProtKB-EC"/>
</dbReference>
<dbReference type="SMART" id="SM01007">
    <property type="entry name" value="Aldolase_II"/>
    <property type="match status" value="1"/>
</dbReference>
<dbReference type="GO" id="GO:0005829">
    <property type="term" value="C:cytosol"/>
    <property type="evidence" value="ECO:0007669"/>
    <property type="project" value="TreeGrafter"/>
</dbReference>
<feature type="domain" description="Class II aldolase/adducin N-terminal" evidence="9">
    <location>
        <begin position="8"/>
        <end position="199"/>
    </location>
</feature>
<evidence type="ECO:0000256" key="1">
    <source>
        <dbReference type="ARBA" id="ARBA00001726"/>
    </source>
</evidence>
<evidence type="ECO:0000256" key="3">
    <source>
        <dbReference type="ARBA" id="ARBA00010037"/>
    </source>
</evidence>
<evidence type="ECO:0000256" key="2">
    <source>
        <dbReference type="ARBA" id="ARBA00001947"/>
    </source>
</evidence>
<dbReference type="PANTHER" id="PTHR22789:SF8">
    <property type="entry name" value="L-RIBULOSE-5-PHOSPHATE 4-EPIMERASE SGBE"/>
    <property type="match status" value="1"/>
</dbReference>
<evidence type="ECO:0000256" key="6">
    <source>
        <dbReference type="ARBA" id="ARBA00022833"/>
    </source>
</evidence>
<dbReference type="STRING" id="518766.Rmar_0470"/>
<keyword evidence="6" id="KW-0862">Zinc</keyword>
<keyword evidence="5" id="KW-0479">Metal-binding</keyword>
<keyword evidence="8" id="KW-0119">Carbohydrate metabolism</keyword>
<dbReference type="InterPro" id="IPR001303">
    <property type="entry name" value="Aldolase_II/adducin_N"/>
</dbReference>
<dbReference type="AlphaFoldDB" id="D0MES2"/>
<reference evidence="10 11" key="1">
    <citation type="journal article" date="2009" name="Stand. Genomic Sci.">
        <title>Complete genome sequence of Rhodothermus marinus type strain (R-10).</title>
        <authorList>
            <person name="Nolan M."/>
            <person name="Tindall B.J."/>
            <person name="Pomrenke H."/>
            <person name="Lapidus A."/>
            <person name="Copeland A."/>
            <person name="Glavina Del Rio T."/>
            <person name="Lucas S."/>
            <person name="Chen F."/>
            <person name="Tice H."/>
            <person name="Cheng J.F."/>
            <person name="Saunders E."/>
            <person name="Han C."/>
            <person name="Bruce D."/>
            <person name="Goodwin L."/>
            <person name="Chain P."/>
            <person name="Pitluck S."/>
            <person name="Ovchinikova G."/>
            <person name="Pati A."/>
            <person name="Ivanova N."/>
            <person name="Mavromatis K."/>
            <person name="Chen A."/>
            <person name="Palaniappan K."/>
            <person name="Land M."/>
            <person name="Hauser L."/>
            <person name="Chang Y.J."/>
            <person name="Jeffries C.D."/>
            <person name="Brettin T."/>
            <person name="Goker M."/>
            <person name="Bristow J."/>
            <person name="Eisen J.A."/>
            <person name="Markowitz V."/>
            <person name="Hugenholtz P."/>
            <person name="Kyrpides N.C."/>
            <person name="Klenk H.P."/>
            <person name="Detter J.C."/>
        </authorList>
    </citation>
    <scope>NUCLEOTIDE SEQUENCE [LARGE SCALE GENOMIC DNA]</scope>
    <source>
        <strain evidence="11">ATCC 43812 / DSM 4252 / R-10</strain>
    </source>
</reference>
<dbReference type="Gene3D" id="3.40.225.10">
    <property type="entry name" value="Class II aldolase/adducin N-terminal domain"/>
    <property type="match status" value="1"/>
</dbReference>
<keyword evidence="7 10" id="KW-0413">Isomerase</keyword>
<evidence type="ECO:0000256" key="5">
    <source>
        <dbReference type="ARBA" id="ARBA00022723"/>
    </source>
</evidence>
<organism evidence="10 11">
    <name type="scientific">Rhodothermus marinus (strain ATCC 43812 / DSM 4252 / R-10)</name>
    <name type="common">Rhodothermus obamensis</name>
    <dbReference type="NCBI Taxonomy" id="518766"/>
    <lineage>
        <taxon>Bacteria</taxon>
        <taxon>Pseudomonadati</taxon>
        <taxon>Rhodothermota</taxon>
        <taxon>Rhodothermia</taxon>
        <taxon>Rhodothermales</taxon>
        <taxon>Rhodothermaceae</taxon>
        <taxon>Rhodothermus</taxon>
    </lineage>
</organism>
<sequence length="233" mass="26006">MAFEKLKAAVWKTNRDIVRSGLVQLTWGNASGVDRQAGVMAIKPSGVDYDRLRPDDMVIVELETGRVVEGTLKPSTDTPTHRYLYLAFEEIGGIVHTHSRHAVAWAQARRPIPCLGTTHADHFYGEIPVTRPLRPEEVAEAYEHQTGVVIAECFRERGLDPLEVPGVLVAGHGPFAWGETPEKAAENALVLELVAEMALYTCQLNPEAPVLERYVLDKHFRRKHGSQAYYGQR</sequence>
<dbReference type="InterPro" id="IPR050197">
    <property type="entry name" value="Aldolase_class_II_sugar_metab"/>
</dbReference>
<comment type="cofactor">
    <cofactor evidence="2">
        <name>Zn(2+)</name>
        <dbReference type="ChEBI" id="CHEBI:29105"/>
    </cofactor>
</comment>
<evidence type="ECO:0000259" key="9">
    <source>
        <dbReference type="SMART" id="SM01007"/>
    </source>
</evidence>
<gene>
    <name evidence="10" type="ordered locus">Rmar_0470</name>
</gene>
<dbReference type="KEGG" id="rmr:Rmar_0470"/>
<evidence type="ECO:0000256" key="8">
    <source>
        <dbReference type="ARBA" id="ARBA00023277"/>
    </source>
</evidence>
<evidence type="ECO:0000313" key="11">
    <source>
        <dbReference type="Proteomes" id="UP000002221"/>
    </source>
</evidence>